<evidence type="ECO:0000313" key="3">
    <source>
        <dbReference type="Proteomes" id="UP000182077"/>
    </source>
</evidence>
<dbReference type="GO" id="GO:0003677">
    <property type="term" value="F:DNA binding"/>
    <property type="evidence" value="ECO:0007669"/>
    <property type="project" value="InterPro"/>
</dbReference>
<dbReference type="CDD" id="cd00093">
    <property type="entry name" value="HTH_XRE"/>
    <property type="match status" value="1"/>
</dbReference>
<dbReference type="InterPro" id="IPR010982">
    <property type="entry name" value="Lambda_DNA-bd_dom_sf"/>
</dbReference>
<evidence type="ECO:0000313" key="2">
    <source>
        <dbReference type="EMBL" id="OJG40645.1"/>
    </source>
</evidence>
<dbReference type="EMBL" id="JXKQ01000038">
    <property type="protein sequence ID" value="OJG40645.1"/>
    <property type="molecule type" value="Genomic_DNA"/>
</dbReference>
<dbReference type="AlphaFoldDB" id="A0A1L8T8L5"/>
<protein>
    <recommendedName>
        <fullName evidence="1">HTH cro/C1-type domain-containing protein</fullName>
    </recommendedName>
</protein>
<dbReference type="PROSITE" id="PS50943">
    <property type="entry name" value="HTH_CROC1"/>
    <property type="match status" value="1"/>
</dbReference>
<dbReference type="SUPFAM" id="SSF47413">
    <property type="entry name" value="lambda repressor-like DNA-binding domains"/>
    <property type="match status" value="1"/>
</dbReference>
<name>A0A1L8T8L5_9ENTE</name>
<keyword evidence="3" id="KW-1185">Reference proteome</keyword>
<reference evidence="2 3" key="1">
    <citation type="submission" date="2014-12" db="EMBL/GenBank/DDBJ databases">
        <title>Draft genome sequences of 29 type strains of Enterococci.</title>
        <authorList>
            <person name="Zhong Z."/>
            <person name="Sun Z."/>
            <person name="Liu W."/>
            <person name="Zhang W."/>
            <person name="Zhang H."/>
        </authorList>
    </citation>
    <scope>NUCLEOTIDE SEQUENCE [LARGE SCALE GENOMIC DNA]</scope>
    <source>
        <strain evidence="2 3">DSM 17122</strain>
    </source>
</reference>
<proteinExistence type="predicted"/>
<evidence type="ECO:0000259" key="1">
    <source>
        <dbReference type="PROSITE" id="PS50943"/>
    </source>
</evidence>
<dbReference type="STRING" id="249189.RV04_GL001542"/>
<sequence>MKINGLNQEQLAKKMKVHSGVISDLKLGRIKKPSFELACKFADALGIKVDELR</sequence>
<dbReference type="Pfam" id="PF01381">
    <property type="entry name" value="HTH_3"/>
    <property type="match status" value="1"/>
</dbReference>
<feature type="domain" description="HTH cro/C1-type" evidence="1">
    <location>
        <begin position="2"/>
        <end position="52"/>
    </location>
</feature>
<dbReference type="SMART" id="SM00530">
    <property type="entry name" value="HTH_XRE"/>
    <property type="match status" value="1"/>
</dbReference>
<accession>A0A1L8T8L5</accession>
<dbReference type="InterPro" id="IPR001387">
    <property type="entry name" value="Cro/C1-type_HTH"/>
</dbReference>
<comment type="caution">
    <text evidence="2">The sequence shown here is derived from an EMBL/GenBank/DDBJ whole genome shotgun (WGS) entry which is preliminary data.</text>
</comment>
<dbReference type="Proteomes" id="UP000182077">
    <property type="component" value="Unassembled WGS sequence"/>
</dbReference>
<dbReference type="Gene3D" id="1.10.260.40">
    <property type="entry name" value="lambda repressor-like DNA-binding domains"/>
    <property type="match status" value="1"/>
</dbReference>
<organism evidence="2 3">
    <name type="scientific">Enterococcus hermanniensis</name>
    <dbReference type="NCBI Taxonomy" id="249189"/>
    <lineage>
        <taxon>Bacteria</taxon>
        <taxon>Bacillati</taxon>
        <taxon>Bacillota</taxon>
        <taxon>Bacilli</taxon>
        <taxon>Lactobacillales</taxon>
        <taxon>Enterococcaceae</taxon>
        <taxon>Enterococcus</taxon>
    </lineage>
</organism>
<gene>
    <name evidence="2" type="ORF">RV04_GL001542</name>
</gene>